<evidence type="ECO:0000256" key="1">
    <source>
        <dbReference type="ARBA" id="ARBA00022676"/>
    </source>
</evidence>
<name>A0ABV0ELZ1_9ENTE</name>
<keyword evidence="1" id="KW-0328">Glycosyltransferase</keyword>
<dbReference type="InterPro" id="IPR004629">
    <property type="entry name" value="WecG_TagA_CpsF"/>
</dbReference>
<dbReference type="PANTHER" id="PTHR34136">
    <property type="match status" value="1"/>
</dbReference>
<dbReference type="RefSeq" id="WP_207702871.1">
    <property type="nucleotide sequence ID" value="NZ_JAFREL020000001.1"/>
</dbReference>
<evidence type="ECO:0000313" key="4">
    <source>
        <dbReference type="Proteomes" id="UP000664357"/>
    </source>
</evidence>
<organism evidence="3 4">
    <name type="scientific">Candidatus Enterococcus ferrettii</name>
    <dbReference type="NCBI Taxonomy" id="2815324"/>
    <lineage>
        <taxon>Bacteria</taxon>
        <taxon>Bacillati</taxon>
        <taxon>Bacillota</taxon>
        <taxon>Bacilli</taxon>
        <taxon>Lactobacillales</taxon>
        <taxon>Enterococcaceae</taxon>
        <taxon>Enterococcus</taxon>
    </lineage>
</organism>
<dbReference type="PANTHER" id="PTHR34136:SF1">
    <property type="entry name" value="UDP-N-ACETYL-D-MANNOSAMINURONIC ACID TRANSFERASE"/>
    <property type="match status" value="1"/>
</dbReference>
<protein>
    <submittedName>
        <fullName evidence="3">N-acetylglucosaminyldiphosphoundecaprenol N-acetyl-beta-D-mannosaminyltransferase</fullName>
    </submittedName>
</protein>
<proteinExistence type="predicted"/>
<reference evidence="3 4" key="1">
    <citation type="submission" date="2024-02" db="EMBL/GenBank/DDBJ databases">
        <title>The Genome Sequence of Enterococcus sp. DIV0159.</title>
        <authorList>
            <person name="Earl A."/>
            <person name="Manson A."/>
            <person name="Gilmore M."/>
            <person name="Sanders J."/>
            <person name="Shea T."/>
            <person name="Howe W."/>
            <person name="Livny J."/>
            <person name="Cuomo C."/>
            <person name="Neafsey D."/>
            <person name="Birren B."/>
        </authorList>
    </citation>
    <scope>NUCLEOTIDE SEQUENCE [LARGE SCALE GENOMIC DNA]</scope>
    <source>
        <strain evidence="3 4">665A</strain>
    </source>
</reference>
<dbReference type="EMBL" id="JAFREL020000001">
    <property type="protein sequence ID" value="MEO1768412.1"/>
    <property type="molecule type" value="Genomic_DNA"/>
</dbReference>
<keyword evidence="2" id="KW-0808">Transferase</keyword>
<dbReference type="NCBIfam" id="TIGR00696">
    <property type="entry name" value="wecG_tagA_cpsF"/>
    <property type="match status" value="1"/>
</dbReference>
<gene>
    <name evidence="3" type="ORF">JZO67_000323</name>
</gene>
<keyword evidence="4" id="KW-1185">Reference proteome</keyword>
<dbReference type="Proteomes" id="UP000664357">
    <property type="component" value="Unassembled WGS sequence"/>
</dbReference>
<evidence type="ECO:0000256" key="2">
    <source>
        <dbReference type="ARBA" id="ARBA00022679"/>
    </source>
</evidence>
<comment type="caution">
    <text evidence="3">The sequence shown here is derived from an EMBL/GenBank/DDBJ whole genome shotgun (WGS) entry which is preliminary data.</text>
</comment>
<dbReference type="Pfam" id="PF03808">
    <property type="entry name" value="Glyco_tran_WecG"/>
    <property type="match status" value="1"/>
</dbReference>
<accession>A0ABV0ELZ1</accession>
<sequence length="241" mass="27831">MNKIELFGLPIDDATLTETVEEIVTRIRRNEVIEHVGVNSNKVVLSQRNAHIKQIIQQADMVSADGYSVVRACHWINKTKIERVTGIDTMQALLKRAEEEAFSVYFLGTKESTLEKLVTAVQKQYPKLRIAGAHHGYFKDAEQVVEEIAACQPQLLFVGITSPYKEEFVNKYKYQLKANLIMGVGGSFDVLAGEISRAPRWMQRSGLEWLHRFMKEPLRLYKRYIFENLYFVYLTLREKAK</sequence>
<dbReference type="CDD" id="cd06533">
    <property type="entry name" value="Glyco_transf_WecG_TagA"/>
    <property type="match status" value="1"/>
</dbReference>
<evidence type="ECO:0000313" key="3">
    <source>
        <dbReference type="EMBL" id="MEO1768412.1"/>
    </source>
</evidence>